<evidence type="ECO:0000259" key="2">
    <source>
        <dbReference type="Pfam" id="PF13280"/>
    </source>
</evidence>
<gene>
    <name evidence="3" type="ORF">DEA8626_01445</name>
</gene>
<protein>
    <recommendedName>
        <fullName evidence="2">WYL domain-containing protein</fullName>
    </recommendedName>
</protein>
<evidence type="ECO:0000313" key="4">
    <source>
        <dbReference type="Proteomes" id="UP000244924"/>
    </source>
</evidence>
<dbReference type="Proteomes" id="UP000244924">
    <property type="component" value="Unassembled WGS sequence"/>
</dbReference>
<dbReference type="RefSeq" id="WP_108852307.1">
    <property type="nucleotide sequence ID" value="NZ_OMOQ01000001.1"/>
</dbReference>
<proteinExistence type="predicted"/>
<dbReference type="Gene3D" id="3.10.450.620">
    <property type="entry name" value="JHP933, nucleotidyltransferase-like core domain"/>
    <property type="match status" value="1"/>
</dbReference>
<feature type="domain" description="WYL" evidence="2">
    <location>
        <begin position="311"/>
        <end position="378"/>
    </location>
</feature>
<dbReference type="AlphaFoldDB" id="A0A2R8B5P5"/>
<dbReference type="EMBL" id="OMOQ01000001">
    <property type="protein sequence ID" value="SPH17917.1"/>
    <property type="molecule type" value="Genomic_DNA"/>
</dbReference>
<feature type="region of interest" description="Disordered" evidence="1">
    <location>
        <begin position="405"/>
        <end position="426"/>
    </location>
</feature>
<sequence length="485" mass="54401">MIDRREILDLAATLSLTPHVVEKDYALGWALAGIYAHPELAPSWVFKGGTCLKKCYFETYRFSEDLDFTLKDESQLDEAFLRRVFGEIAEWIYEQCGLEFPADLQRFDIFTNPRGSISCQGKLAYRGPVSPRSPPRIKLDLTADERLVLPPVQMPIFHPYSDAPDGGFTVLAYAYEEAFGEKVRALAERTRPRDLYDVINLFRNTEARPAAAVLLDVLRQKCEFKGIQVPKLGDLAAHRGDLVGAWGQMLEHQLPSLPPVESFWDALPAFFDWLLGGAAAPAPAAYQLGRGETVIRERTLRIPVGGRAQSHLEVIRFAAANRLCVELDYMDERGRRRSRLIEPYSLRRTSENNIILHAWNIDSDGHRSYRVDRIQGARTTNQTFAPRYDVELTPSGPVSIPQIERRSGDSAGGGWGATPVRPARAPRRAVRTTSSFSSGPTYVYQCGMCGKKFNRKTMDGRLNKHKAPGGFPCGGRMGFLVDTKY</sequence>
<dbReference type="InterPro" id="IPR026881">
    <property type="entry name" value="WYL_dom"/>
</dbReference>
<keyword evidence="4" id="KW-1185">Reference proteome</keyword>
<organism evidence="3 4">
    <name type="scientific">Albidovulum aquaemixtae</name>
    <dbReference type="NCBI Taxonomy" id="1542388"/>
    <lineage>
        <taxon>Bacteria</taxon>
        <taxon>Pseudomonadati</taxon>
        <taxon>Pseudomonadota</taxon>
        <taxon>Alphaproteobacteria</taxon>
        <taxon>Rhodobacterales</taxon>
        <taxon>Paracoccaceae</taxon>
        <taxon>Albidovulum</taxon>
    </lineage>
</organism>
<reference evidence="3 4" key="1">
    <citation type="submission" date="2018-03" db="EMBL/GenBank/DDBJ databases">
        <authorList>
            <person name="Keele B.F."/>
        </authorList>
    </citation>
    <scope>NUCLEOTIDE SEQUENCE [LARGE SCALE GENOMIC DNA]</scope>
    <source>
        <strain evidence="3 4">CECT 8626</strain>
    </source>
</reference>
<name>A0A2R8B5P5_9RHOB</name>
<dbReference type="PROSITE" id="PS52050">
    <property type="entry name" value="WYL"/>
    <property type="match status" value="1"/>
</dbReference>
<dbReference type="Pfam" id="PF13280">
    <property type="entry name" value="WYL"/>
    <property type="match status" value="1"/>
</dbReference>
<dbReference type="InterPro" id="IPR014942">
    <property type="entry name" value="AbiEii"/>
</dbReference>
<dbReference type="Pfam" id="PF08843">
    <property type="entry name" value="AbiEii"/>
    <property type="match status" value="1"/>
</dbReference>
<evidence type="ECO:0000313" key="3">
    <source>
        <dbReference type="EMBL" id="SPH17917.1"/>
    </source>
</evidence>
<accession>A0A2R8B5P5</accession>
<evidence type="ECO:0000256" key="1">
    <source>
        <dbReference type="SAM" id="MobiDB-lite"/>
    </source>
</evidence>
<dbReference type="OrthoDB" id="1550603at2"/>